<sequence>MIHRNAETQGFLEGIQIKEESGAEGSYILHHTHHNYATADIRQAPETADEFLAAGVEQEEGGEKWRAGDAAKSLRFFMRAIAIYDEGLQKHPQAFDLAYNKARLQYEITQHPKLAAQLPAPLLDALQIALRSHREALNLEQDNADALFNTAQVLTSLAEAGTDTKHPSDEQLSEAIKLLQEAIELFQRCLVLQEMRYTEMQEQLKQMESGYMGPPEEEMKQAQEIMDSAGESDPSEPHEQWAAVIEPVTKNTLVDTAVAQLDTLTTLSNLLTFNPGVGLAWVEEYSSDLLQKIPVYLEGSERQYEASLARAKFICALNELVYRSGRIEVETYHREIMRAFGPDLDISTDPDGLCSKADALTSFNTALTDLPPFHDAEALARSLDLRWQSLSIALDALTKASKLPDANNLPKIHLARGDVEMHRWRLGLAPWEYAVAEQNSSTLLQNAQTYYRGAAALARRDGAMEETRDGTCKEAIAAALGGQKDKLEQLKAAAPKELTAVAQDVVEDGLLAPVDMEALLS</sequence>
<organism evidence="1 2">
    <name type="scientific">Aspergillus udagawae</name>
    <dbReference type="NCBI Taxonomy" id="91492"/>
    <lineage>
        <taxon>Eukaryota</taxon>
        <taxon>Fungi</taxon>
        <taxon>Dikarya</taxon>
        <taxon>Ascomycota</taxon>
        <taxon>Pezizomycotina</taxon>
        <taxon>Eurotiomycetes</taxon>
        <taxon>Eurotiomycetidae</taxon>
        <taxon>Eurotiales</taxon>
        <taxon>Aspergillaceae</taxon>
        <taxon>Aspergillus</taxon>
        <taxon>Aspergillus subgen. Fumigati</taxon>
    </lineage>
</organism>
<dbReference type="AlphaFoldDB" id="A0A8H3S1P2"/>
<gene>
    <name evidence="1" type="ORF">IFM46972_08014</name>
</gene>
<dbReference type="InterPro" id="IPR011990">
    <property type="entry name" value="TPR-like_helical_dom_sf"/>
</dbReference>
<protein>
    <submittedName>
        <fullName evidence="1">UPF0656 protein C926.02</fullName>
    </submittedName>
</protein>
<evidence type="ECO:0000313" key="1">
    <source>
        <dbReference type="EMBL" id="GFF46325.1"/>
    </source>
</evidence>
<name>A0A8H3S1P2_9EURO</name>
<reference evidence="1 2" key="1">
    <citation type="submission" date="2020-01" db="EMBL/GenBank/DDBJ databases">
        <title>Draft genome sequence of Aspergillus udagawae IFM 46972.</title>
        <authorList>
            <person name="Takahashi H."/>
            <person name="Yaguchi T."/>
        </authorList>
    </citation>
    <scope>NUCLEOTIDE SEQUENCE [LARGE SCALE GENOMIC DNA]</scope>
    <source>
        <strain evidence="1 2">IFM 46972</strain>
    </source>
</reference>
<accession>A0A8H3S1P2</accession>
<dbReference type="Proteomes" id="UP000465221">
    <property type="component" value="Unassembled WGS sequence"/>
</dbReference>
<comment type="caution">
    <text evidence="1">The sequence shown here is derived from an EMBL/GenBank/DDBJ whole genome shotgun (WGS) entry which is preliminary data.</text>
</comment>
<dbReference type="Gene3D" id="1.25.40.10">
    <property type="entry name" value="Tetratricopeptide repeat domain"/>
    <property type="match status" value="1"/>
</dbReference>
<dbReference type="EMBL" id="BLKC01000065">
    <property type="protein sequence ID" value="GFF46325.1"/>
    <property type="molecule type" value="Genomic_DNA"/>
</dbReference>
<dbReference type="SUPFAM" id="SSF48452">
    <property type="entry name" value="TPR-like"/>
    <property type="match status" value="1"/>
</dbReference>
<evidence type="ECO:0000313" key="2">
    <source>
        <dbReference type="Proteomes" id="UP000465221"/>
    </source>
</evidence>
<proteinExistence type="predicted"/>